<gene>
    <name evidence="3" type="ORF">HD592_000661</name>
</gene>
<dbReference type="EMBL" id="JACHMK010000001">
    <property type="protein sequence ID" value="MBB6334096.1"/>
    <property type="molecule type" value="Genomic_DNA"/>
</dbReference>
<dbReference type="PANTHER" id="PTHR33677:SF5">
    <property type="entry name" value="TRANSCRIPTIONAL REPRESSOR FRMR"/>
    <property type="match status" value="1"/>
</dbReference>
<keyword evidence="2" id="KW-0186">Copper</keyword>
<comment type="similarity">
    <text evidence="1">Belongs to the CsoR family.</text>
</comment>
<dbReference type="AlphaFoldDB" id="A0A923E5P8"/>
<proteinExistence type="inferred from homology"/>
<dbReference type="CDD" id="cd10148">
    <property type="entry name" value="CsoR-like_DUF156"/>
    <property type="match status" value="1"/>
</dbReference>
<dbReference type="InterPro" id="IPR003735">
    <property type="entry name" value="Metal_Tscrpt_repr"/>
</dbReference>
<dbReference type="RefSeq" id="WP_184451859.1">
    <property type="nucleotide sequence ID" value="NZ_JACHMK010000001.1"/>
</dbReference>
<protein>
    <submittedName>
        <fullName evidence="3">DNA-binding FrmR family transcriptional regulator</fullName>
    </submittedName>
</protein>
<dbReference type="InterPro" id="IPR038390">
    <property type="entry name" value="Metal_Tscrpt_repr_sf"/>
</dbReference>
<dbReference type="Pfam" id="PF02583">
    <property type="entry name" value="Trns_repr_metal"/>
    <property type="match status" value="1"/>
</dbReference>
<dbReference type="Gene3D" id="1.20.58.1000">
    <property type="entry name" value="Metal-sensitive repressor, helix protomer"/>
    <property type="match status" value="1"/>
</dbReference>
<evidence type="ECO:0000256" key="1">
    <source>
        <dbReference type="ARBA" id="ARBA00005428"/>
    </source>
</evidence>
<name>A0A923E5P8_9ACTO</name>
<dbReference type="PANTHER" id="PTHR33677">
    <property type="entry name" value="TRANSCRIPTIONAL REPRESSOR FRMR-RELATED"/>
    <property type="match status" value="1"/>
</dbReference>
<comment type="caution">
    <text evidence="3">The sequence shown here is derived from an EMBL/GenBank/DDBJ whole genome shotgun (WGS) entry which is preliminary data.</text>
</comment>
<dbReference type="GO" id="GO:0045892">
    <property type="term" value="P:negative regulation of DNA-templated transcription"/>
    <property type="evidence" value="ECO:0007669"/>
    <property type="project" value="UniProtKB-ARBA"/>
</dbReference>
<dbReference type="GO" id="GO:0003677">
    <property type="term" value="F:DNA binding"/>
    <property type="evidence" value="ECO:0007669"/>
    <property type="project" value="UniProtKB-KW"/>
</dbReference>
<dbReference type="Proteomes" id="UP000617426">
    <property type="component" value="Unassembled WGS sequence"/>
</dbReference>
<evidence type="ECO:0000313" key="3">
    <source>
        <dbReference type="EMBL" id="MBB6334096.1"/>
    </source>
</evidence>
<evidence type="ECO:0000313" key="4">
    <source>
        <dbReference type="Proteomes" id="UP000617426"/>
    </source>
</evidence>
<keyword evidence="3" id="KW-0238">DNA-binding</keyword>
<reference evidence="3" key="1">
    <citation type="submission" date="2020-08" db="EMBL/GenBank/DDBJ databases">
        <title>Sequencing the genomes of 1000 actinobacteria strains.</title>
        <authorList>
            <person name="Klenk H.-P."/>
        </authorList>
    </citation>
    <scope>NUCLEOTIDE SEQUENCE</scope>
    <source>
        <strain evidence="3">DSM 10695</strain>
    </source>
</reference>
<keyword evidence="4" id="KW-1185">Reference proteome</keyword>
<organism evidence="3 4">
    <name type="scientific">Schaalia hyovaginalis</name>
    <dbReference type="NCBI Taxonomy" id="29316"/>
    <lineage>
        <taxon>Bacteria</taxon>
        <taxon>Bacillati</taxon>
        <taxon>Actinomycetota</taxon>
        <taxon>Actinomycetes</taxon>
        <taxon>Actinomycetales</taxon>
        <taxon>Actinomycetaceae</taxon>
        <taxon>Schaalia</taxon>
    </lineage>
</organism>
<accession>A0A923E5P8</accession>
<dbReference type="GO" id="GO:0046872">
    <property type="term" value="F:metal ion binding"/>
    <property type="evidence" value="ECO:0007669"/>
    <property type="project" value="InterPro"/>
</dbReference>
<sequence length="96" mass="10740">MNTESPLPQDDEAEREAARRKVLNRLKRARGQLDAVIRAIEEEKECRDIVTQLAAVNSALQRAGFSIISGAMRDCLNDDGTREKVGELERLFLSLA</sequence>
<evidence type="ECO:0000256" key="2">
    <source>
        <dbReference type="ARBA" id="ARBA00023008"/>
    </source>
</evidence>